<organism evidence="1 2">
    <name type="scientific">Vigna unguiculata</name>
    <name type="common">Cowpea</name>
    <dbReference type="NCBI Taxonomy" id="3917"/>
    <lineage>
        <taxon>Eukaryota</taxon>
        <taxon>Viridiplantae</taxon>
        <taxon>Streptophyta</taxon>
        <taxon>Embryophyta</taxon>
        <taxon>Tracheophyta</taxon>
        <taxon>Spermatophyta</taxon>
        <taxon>Magnoliopsida</taxon>
        <taxon>eudicotyledons</taxon>
        <taxon>Gunneridae</taxon>
        <taxon>Pentapetalae</taxon>
        <taxon>rosids</taxon>
        <taxon>fabids</taxon>
        <taxon>Fabales</taxon>
        <taxon>Fabaceae</taxon>
        <taxon>Papilionoideae</taxon>
        <taxon>50 kb inversion clade</taxon>
        <taxon>NPAAA clade</taxon>
        <taxon>indigoferoid/millettioid clade</taxon>
        <taxon>Phaseoleae</taxon>
        <taxon>Vigna</taxon>
    </lineage>
</organism>
<dbReference type="PANTHER" id="PTHR31029">
    <property type="entry name" value="CYCLIN-DEPENDENT KINASE-LIKE PROTEIN"/>
    <property type="match status" value="1"/>
</dbReference>
<sequence length="99" mass="11268">MPNSHFPYPHLQTHPQKPHVLIAAPPSSGFRLSHKLLHAIRKRDEAFFEASRLMHSMGLLEKKLNKLEFYSHNLKPDLEECTNVNVVSSSTSTFLGVSF</sequence>
<evidence type="ECO:0000313" key="2">
    <source>
        <dbReference type="Proteomes" id="UP000501690"/>
    </source>
</evidence>
<dbReference type="PANTHER" id="PTHR31029:SF4">
    <property type="entry name" value="CYCLIN-DEPENDENT KINASE-LIKE PROTEIN"/>
    <property type="match status" value="1"/>
</dbReference>
<reference evidence="1 2" key="1">
    <citation type="submission" date="2019-04" db="EMBL/GenBank/DDBJ databases">
        <title>An improved genome assembly and genetic linkage map for asparagus bean, Vigna unguiculata ssp. sesquipedialis.</title>
        <authorList>
            <person name="Xia Q."/>
            <person name="Zhang R."/>
            <person name="Dong Y."/>
        </authorList>
    </citation>
    <scope>NUCLEOTIDE SEQUENCE [LARGE SCALE GENOMIC DNA]</scope>
    <source>
        <tissue evidence="1">Leaf</tissue>
    </source>
</reference>
<dbReference type="Proteomes" id="UP000501690">
    <property type="component" value="Linkage Group LG8"/>
</dbReference>
<dbReference type="EMBL" id="CP039352">
    <property type="protein sequence ID" value="QCE04276.1"/>
    <property type="molecule type" value="Genomic_DNA"/>
</dbReference>
<keyword evidence="2" id="KW-1185">Reference proteome</keyword>
<protein>
    <submittedName>
        <fullName evidence="1">Uncharacterized protein</fullName>
    </submittedName>
</protein>
<name>A0A4D6MS52_VIGUN</name>
<dbReference type="InterPro" id="IPR042316">
    <property type="entry name" value="IRKI-like"/>
</dbReference>
<evidence type="ECO:0000313" key="1">
    <source>
        <dbReference type="EMBL" id="QCE04276.1"/>
    </source>
</evidence>
<accession>A0A4D6MS52</accession>
<gene>
    <name evidence="1" type="ORF">DEO72_LG8g2311</name>
</gene>
<dbReference type="AlphaFoldDB" id="A0A4D6MS52"/>
<proteinExistence type="predicted"/>